<gene>
    <name evidence="2" type="ORF">RSSM_02731</name>
</gene>
<reference evidence="2 3" key="1">
    <citation type="journal article" date="2013" name="Mar. Genomics">
        <title>Expression of sulfatases in Rhodopirellula baltica and the diversity of sulfatases in the genus Rhodopirellula.</title>
        <authorList>
            <person name="Wegner C.E."/>
            <person name="Richter-Heitmann T."/>
            <person name="Klindworth A."/>
            <person name="Klockow C."/>
            <person name="Richter M."/>
            <person name="Achstetter T."/>
            <person name="Glockner F.O."/>
            <person name="Harder J."/>
        </authorList>
    </citation>
    <scope>NUCLEOTIDE SEQUENCE [LARGE SCALE GENOMIC DNA]</scope>
    <source>
        <strain evidence="2 3">SM41</strain>
    </source>
</reference>
<dbReference type="PATRIC" id="fig|1263870.3.peg.2903"/>
<evidence type="ECO:0000256" key="1">
    <source>
        <dbReference type="SAM" id="MobiDB-lite"/>
    </source>
</evidence>
<feature type="region of interest" description="Disordered" evidence="1">
    <location>
        <begin position="1"/>
        <end position="32"/>
    </location>
</feature>
<dbReference type="Proteomes" id="UP000011885">
    <property type="component" value="Unassembled WGS sequence"/>
</dbReference>
<keyword evidence="3" id="KW-1185">Reference proteome</keyword>
<name>M5UII5_9BACT</name>
<evidence type="ECO:0000313" key="2">
    <source>
        <dbReference type="EMBL" id="EMI55838.1"/>
    </source>
</evidence>
<evidence type="ECO:0000313" key="3">
    <source>
        <dbReference type="Proteomes" id="UP000011885"/>
    </source>
</evidence>
<sequence>MRTYTHSGCCKRRGPQQGKTENALPRQDFPDAGITGVFEGDDESTTKSTTPAAMFAECIRDHLDDTELAELLTRLQVATT</sequence>
<dbReference type="AlphaFoldDB" id="M5UII5"/>
<proteinExistence type="predicted"/>
<dbReference type="EMBL" id="ANOH01000193">
    <property type="protein sequence ID" value="EMI55838.1"/>
    <property type="molecule type" value="Genomic_DNA"/>
</dbReference>
<accession>M5UII5</accession>
<protein>
    <submittedName>
        <fullName evidence="2">Uncharacterized protein</fullName>
    </submittedName>
</protein>
<organism evidence="2 3">
    <name type="scientific">Rhodopirellula sallentina SM41</name>
    <dbReference type="NCBI Taxonomy" id="1263870"/>
    <lineage>
        <taxon>Bacteria</taxon>
        <taxon>Pseudomonadati</taxon>
        <taxon>Planctomycetota</taxon>
        <taxon>Planctomycetia</taxon>
        <taxon>Pirellulales</taxon>
        <taxon>Pirellulaceae</taxon>
        <taxon>Rhodopirellula</taxon>
    </lineage>
</organism>
<comment type="caution">
    <text evidence="2">The sequence shown here is derived from an EMBL/GenBank/DDBJ whole genome shotgun (WGS) entry which is preliminary data.</text>
</comment>